<gene>
    <name evidence="3" type="primary">pbpE</name>
    <name evidence="3" type="ORF">Poly41_66010</name>
</gene>
<feature type="signal peptide" evidence="1">
    <location>
        <begin position="1"/>
        <end position="24"/>
    </location>
</feature>
<dbReference type="Gene3D" id="3.40.710.10">
    <property type="entry name" value="DD-peptidase/beta-lactamase superfamily"/>
    <property type="match status" value="1"/>
</dbReference>
<dbReference type="SUPFAM" id="SSF56601">
    <property type="entry name" value="beta-lactamase/transpeptidase-like"/>
    <property type="match status" value="1"/>
</dbReference>
<evidence type="ECO:0000256" key="1">
    <source>
        <dbReference type="SAM" id="SignalP"/>
    </source>
</evidence>
<dbReference type="EMBL" id="SJPV01000021">
    <property type="protein sequence ID" value="TWU30696.1"/>
    <property type="molecule type" value="Genomic_DNA"/>
</dbReference>
<organism evidence="3 4">
    <name type="scientific">Novipirellula artificiosorum</name>
    <dbReference type="NCBI Taxonomy" id="2528016"/>
    <lineage>
        <taxon>Bacteria</taxon>
        <taxon>Pseudomonadati</taxon>
        <taxon>Planctomycetota</taxon>
        <taxon>Planctomycetia</taxon>
        <taxon>Pirellulales</taxon>
        <taxon>Pirellulaceae</taxon>
        <taxon>Novipirellula</taxon>
    </lineage>
</organism>
<dbReference type="InterPro" id="IPR001466">
    <property type="entry name" value="Beta-lactam-related"/>
</dbReference>
<evidence type="ECO:0000259" key="2">
    <source>
        <dbReference type="Pfam" id="PF00144"/>
    </source>
</evidence>
<evidence type="ECO:0000313" key="4">
    <source>
        <dbReference type="Proteomes" id="UP000319143"/>
    </source>
</evidence>
<dbReference type="OrthoDB" id="284523at2"/>
<evidence type="ECO:0000313" key="3">
    <source>
        <dbReference type="EMBL" id="TWU30696.1"/>
    </source>
</evidence>
<comment type="caution">
    <text evidence="3">The sequence shown here is derived from an EMBL/GenBank/DDBJ whole genome shotgun (WGS) entry which is preliminary data.</text>
</comment>
<sequence length="361" mass="40502" precursor="true">MYVKPFSIAIACLLAPAFSPTLHGQEVAPIIVDQYAVEIPDVSRVIAIRFPLESPGGIGVLITRNGEVIHRMGYGSLKGKPMTAQTPLRLASISKQFAAMCAAILMEEGKLDPKAKVSSYLPEVNLPVKGRELLVQDLVWHVNGLQNFINKKEQASIAEFRELRGLGFLTNQTHADWLATMSPVREPGKLWEYTNSGYVLLARIIEVIAGEPFHQFQKRRIFDVLGMADTTDSERFNGSGNMTTTLNDYAIWDRALWQEDKRLLLPITYRMLFTPGTLDDGTRIDYGFGWHLNYEGDRLVSVDHGGGGSGTTAARNFVRRHLSDRTTIAFFAQERPTLDLEKRKKLIAEVYKAQHPEEVKQ</sequence>
<reference evidence="3 4" key="1">
    <citation type="submission" date="2019-02" db="EMBL/GenBank/DDBJ databases">
        <title>Deep-cultivation of Planctomycetes and their phenomic and genomic characterization uncovers novel biology.</title>
        <authorList>
            <person name="Wiegand S."/>
            <person name="Jogler M."/>
            <person name="Boedeker C."/>
            <person name="Pinto D."/>
            <person name="Vollmers J."/>
            <person name="Rivas-Marin E."/>
            <person name="Kohn T."/>
            <person name="Peeters S.H."/>
            <person name="Heuer A."/>
            <person name="Rast P."/>
            <person name="Oberbeckmann S."/>
            <person name="Bunk B."/>
            <person name="Jeske O."/>
            <person name="Meyerdierks A."/>
            <person name="Storesund J.E."/>
            <person name="Kallscheuer N."/>
            <person name="Luecker S."/>
            <person name="Lage O.M."/>
            <person name="Pohl T."/>
            <person name="Merkel B.J."/>
            <person name="Hornburger P."/>
            <person name="Mueller R.-W."/>
            <person name="Bruemmer F."/>
            <person name="Labrenz M."/>
            <person name="Spormann A.M."/>
            <person name="Op Den Camp H."/>
            <person name="Overmann J."/>
            <person name="Amann R."/>
            <person name="Jetten M.S.M."/>
            <person name="Mascher T."/>
            <person name="Medema M.H."/>
            <person name="Devos D.P."/>
            <person name="Kaster A.-K."/>
            <person name="Ovreas L."/>
            <person name="Rohde M."/>
            <person name="Galperin M.Y."/>
            <person name="Jogler C."/>
        </authorList>
    </citation>
    <scope>NUCLEOTIDE SEQUENCE [LARGE SCALE GENOMIC DNA]</scope>
    <source>
        <strain evidence="3 4">Poly41</strain>
    </source>
</reference>
<dbReference type="Pfam" id="PF00144">
    <property type="entry name" value="Beta-lactamase"/>
    <property type="match status" value="1"/>
</dbReference>
<dbReference type="PANTHER" id="PTHR46825">
    <property type="entry name" value="D-ALANYL-D-ALANINE-CARBOXYPEPTIDASE/ENDOPEPTIDASE AMPH"/>
    <property type="match status" value="1"/>
</dbReference>
<accession>A0A5C6D630</accession>
<dbReference type="PANTHER" id="PTHR46825:SF9">
    <property type="entry name" value="BETA-LACTAMASE-RELATED DOMAIN-CONTAINING PROTEIN"/>
    <property type="match status" value="1"/>
</dbReference>
<dbReference type="InterPro" id="IPR050491">
    <property type="entry name" value="AmpC-like"/>
</dbReference>
<dbReference type="RefSeq" id="WP_146531277.1">
    <property type="nucleotide sequence ID" value="NZ_SJPV01000021.1"/>
</dbReference>
<dbReference type="InterPro" id="IPR012338">
    <property type="entry name" value="Beta-lactam/transpept-like"/>
</dbReference>
<dbReference type="AlphaFoldDB" id="A0A5C6D630"/>
<feature type="chain" id="PRO_5022706099" evidence="1">
    <location>
        <begin position="25"/>
        <end position="361"/>
    </location>
</feature>
<feature type="domain" description="Beta-lactamase-related" evidence="2">
    <location>
        <begin position="57"/>
        <end position="350"/>
    </location>
</feature>
<dbReference type="Proteomes" id="UP000319143">
    <property type="component" value="Unassembled WGS sequence"/>
</dbReference>
<keyword evidence="4" id="KW-1185">Reference proteome</keyword>
<protein>
    <submittedName>
        <fullName evidence="3">Penicillin-binding protein 4</fullName>
    </submittedName>
</protein>
<keyword evidence="1" id="KW-0732">Signal</keyword>
<proteinExistence type="predicted"/>
<name>A0A5C6D630_9BACT</name>